<evidence type="ECO:0000256" key="2">
    <source>
        <dbReference type="SAM" id="Phobius"/>
    </source>
</evidence>
<keyword evidence="4" id="KW-1185">Reference proteome</keyword>
<keyword evidence="2" id="KW-0472">Membrane</keyword>
<keyword evidence="2" id="KW-0812">Transmembrane</keyword>
<dbReference type="EMBL" id="JBHRYJ010000002">
    <property type="protein sequence ID" value="MFC3676464.1"/>
    <property type="molecule type" value="Genomic_DNA"/>
</dbReference>
<organism evidence="3 4">
    <name type="scientific">Ferrovibrio xuzhouensis</name>
    <dbReference type="NCBI Taxonomy" id="1576914"/>
    <lineage>
        <taxon>Bacteria</taxon>
        <taxon>Pseudomonadati</taxon>
        <taxon>Pseudomonadota</taxon>
        <taxon>Alphaproteobacteria</taxon>
        <taxon>Rhodospirillales</taxon>
        <taxon>Rhodospirillaceae</taxon>
        <taxon>Ferrovibrio</taxon>
    </lineage>
</organism>
<feature type="coiled-coil region" evidence="1">
    <location>
        <begin position="253"/>
        <end position="301"/>
    </location>
</feature>
<sequence length="382" mass="41255">MTKPGRFLFRMLVFLVAVGAVVTVLHAPLVRAFMANPALNSLIVAVLVFGILYTFRQVLMIGREASWVEDWKKTQQGAATGNAGEPSNLLAPLAKMLENRGPRGSLSAAATRALLDSVGSRLDEARDISRYLIGLMVFLGLLGTFWGLLETISSVADTIASLSLSNSDDINGLFEKLKGGLEHPLSGMGIAFSTSLMGLAGSLVLGFLDLQTSQAQNRFYNDLEEWLAGFTRISSGGIADGDQSVPAYVQALLEQTADSLDNLQRTMARGEDSRSSTGAALMQLNEKLSLLTEQMRAEQGLLLKLTEHQIEMKPIMAKLAQGAESGGFDAASRGHLRNMDILLARLLDDGAQGRAKLVDEMRAEIKLLSRTIAAMADTQRRQ</sequence>
<dbReference type="RefSeq" id="WP_379727133.1">
    <property type="nucleotide sequence ID" value="NZ_JBHRYJ010000002.1"/>
</dbReference>
<comment type="caution">
    <text evidence="3">The sequence shown here is derived from an EMBL/GenBank/DDBJ whole genome shotgun (WGS) entry which is preliminary data.</text>
</comment>
<name>A0ABV7VGF5_9PROT</name>
<evidence type="ECO:0000313" key="3">
    <source>
        <dbReference type="EMBL" id="MFC3676464.1"/>
    </source>
</evidence>
<feature type="transmembrane region" description="Helical" evidence="2">
    <location>
        <begin position="185"/>
        <end position="208"/>
    </location>
</feature>
<feature type="transmembrane region" description="Helical" evidence="2">
    <location>
        <begin position="33"/>
        <end position="55"/>
    </location>
</feature>
<accession>A0ABV7VGF5</accession>
<feature type="transmembrane region" description="Helical" evidence="2">
    <location>
        <begin position="131"/>
        <end position="149"/>
    </location>
</feature>
<reference evidence="4" key="1">
    <citation type="journal article" date="2019" name="Int. J. Syst. Evol. Microbiol.">
        <title>The Global Catalogue of Microorganisms (GCM) 10K type strain sequencing project: providing services to taxonomists for standard genome sequencing and annotation.</title>
        <authorList>
            <consortium name="The Broad Institute Genomics Platform"/>
            <consortium name="The Broad Institute Genome Sequencing Center for Infectious Disease"/>
            <person name="Wu L."/>
            <person name="Ma J."/>
        </authorList>
    </citation>
    <scope>NUCLEOTIDE SEQUENCE [LARGE SCALE GENOMIC DNA]</scope>
    <source>
        <strain evidence="4">KCTC 42182</strain>
    </source>
</reference>
<feature type="transmembrane region" description="Helical" evidence="2">
    <location>
        <begin position="7"/>
        <end position="27"/>
    </location>
</feature>
<evidence type="ECO:0000256" key="1">
    <source>
        <dbReference type="SAM" id="Coils"/>
    </source>
</evidence>
<keyword evidence="2" id="KW-1133">Transmembrane helix</keyword>
<gene>
    <name evidence="3" type="ORF">ACFOOQ_12980</name>
</gene>
<keyword evidence="3" id="KW-0282">Flagellum</keyword>
<keyword evidence="1" id="KW-0175">Coiled coil</keyword>
<keyword evidence="3" id="KW-0966">Cell projection</keyword>
<keyword evidence="3" id="KW-0969">Cilium</keyword>
<dbReference type="Proteomes" id="UP001595711">
    <property type="component" value="Unassembled WGS sequence"/>
</dbReference>
<protein>
    <submittedName>
        <fullName evidence="3">Flagellar motor protein MotA</fullName>
    </submittedName>
</protein>
<proteinExistence type="predicted"/>
<evidence type="ECO:0000313" key="4">
    <source>
        <dbReference type="Proteomes" id="UP001595711"/>
    </source>
</evidence>